<protein>
    <recommendedName>
        <fullName evidence="1">N-acetyltransferase domain-containing protein</fullName>
    </recommendedName>
</protein>
<dbReference type="AlphaFoldDB" id="A0A172TGN1"/>
<dbReference type="Gene3D" id="3.40.630.30">
    <property type="match status" value="1"/>
</dbReference>
<organism evidence="2 3">
    <name type="scientific">Paenibacillus swuensis</name>
    <dbReference type="NCBI Taxonomy" id="1178515"/>
    <lineage>
        <taxon>Bacteria</taxon>
        <taxon>Bacillati</taxon>
        <taxon>Bacillota</taxon>
        <taxon>Bacilli</taxon>
        <taxon>Bacillales</taxon>
        <taxon>Paenibacillaceae</taxon>
        <taxon>Paenibacillus</taxon>
    </lineage>
</organism>
<dbReference type="InterPro" id="IPR000182">
    <property type="entry name" value="GNAT_dom"/>
</dbReference>
<dbReference type="OrthoDB" id="423921at2"/>
<sequence>MHITHPDSPESYTLRPMTVEDAETVAAWRYLPPYNVYNNPAWEDMLASSFEFADAEIRAEQYRSVVNGNGTLIGFAQFFPLEGWTRLGLGLHPDRCGQGSGVHFVHAIVAYARHLSPENSIDLEVSTWNNRAIRTYLKAGFEITDSYERLTPTGKGMFHCMVCTGNGTQEDNDT</sequence>
<evidence type="ECO:0000313" key="2">
    <source>
        <dbReference type="EMBL" id="ANE45943.1"/>
    </source>
</evidence>
<dbReference type="EMBL" id="CP011388">
    <property type="protein sequence ID" value="ANE45943.1"/>
    <property type="molecule type" value="Genomic_DNA"/>
</dbReference>
<dbReference type="PATRIC" id="fig|1178515.4.peg.1237"/>
<evidence type="ECO:0000259" key="1">
    <source>
        <dbReference type="PROSITE" id="PS51186"/>
    </source>
</evidence>
<dbReference type="RefSeq" id="WP_068605231.1">
    <property type="nucleotide sequence ID" value="NZ_CP011388.1"/>
</dbReference>
<dbReference type="KEGG" id="pswu:SY83_06175"/>
<name>A0A172TGN1_9BACL</name>
<dbReference type="Proteomes" id="UP000076927">
    <property type="component" value="Chromosome"/>
</dbReference>
<dbReference type="SUPFAM" id="SSF55729">
    <property type="entry name" value="Acyl-CoA N-acyltransferases (Nat)"/>
    <property type="match status" value="1"/>
</dbReference>
<accession>A0A172TGN1</accession>
<dbReference type="PROSITE" id="PS51186">
    <property type="entry name" value="GNAT"/>
    <property type="match status" value="1"/>
</dbReference>
<reference evidence="2 3" key="1">
    <citation type="submission" date="2015-01" db="EMBL/GenBank/DDBJ databases">
        <title>Paenibacillus swuensis/DY6/whole genome sequencing.</title>
        <authorList>
            <person name="Kim M.K."/>
            <person name="Srinivasan S."/>
            <person name="Lee J.-J."/>
        </authorList>
    </citation>
    <scope>NUCLEOTIDE SEQUENCE [LARGE SCALE GENOMIC DNA]</scope>
    <source>
        <strain evidence="2 3">DY6</strain>
    </source>
</reference>
<proteinExistence type="predicted"/>
<feature type="domain" description="N-acetyltransferase" evidence="1">
    <location>
        <begin position="12"/>
        <end position="162"/>
    </location>
</feature>
<keyword evidence="3" id="KW-1185">Reference proteome</keyword>
<dbReference type="GO" id="GO:0016747">
    <property type="term" value="F:acyltransferase activity, transferring groups other than amino-acyl groups"/>
    <property type="evidence" value="ECO:0007669"/>
    <property type="project" value="InterPro"/>
</dbReference>
<gene>
    <name evidence="2" type="ORF">SY83_06175</name>
</gene>
<dbReference type="STRING" id="1178515.SY83_06175"/>
<evidence type="ECO:0000313" key="3">
    <source>
        <dbReference type="Proteomes" id="UP000076927"/>
    </source>
</evidence>
<dbReference type="Pfam" id="PF13302">
    <property type="entry name" value="Acetyltransf_3"/>
    <property type="match status" value="1"/>
</dbReference>
<dbReference type="InterPro" id="IPR016181">
    <property type="entry name" value="Acyl_CoA_acyltransferase"/>
</dbReference>